<keyword evidence="3" id="KW-0820">tRNA-binding</keyword>
<keyword evidence="3" id="KW-0547">Nucleotide-binding</keyword>
<organism evidence="4 5">
    <name type="scientific">Candidatus Companilactobacillus pullicola</name>
    <dbReference type="NCBI Taxonomy" id="2838523"/>
    <lineage>
        <taxon>Bacteria</taxon>
        <taxon>Bacillati</taxon>
        <taxon>Bacillota</taxon>
        <taxon>Bacilli</taxon>
        <taxon>Lactobacillales</taxon>
        <taxon>Lactobacillaceae</taxon>
        <taxon>Companilactobacillus</taxon>
    </lineage>
</organism>
<proteinExistence type="inferred from homology"/>
<comment type="subcellular location">
    <subcellularLocation>
        <location evidence="3">Cytoplasm</location>
    </subcellularLocation>
</comment>
<protein>
    <recommendedName>
        <fullName evidence="3">tRNA(Met) cytidine acetate ligase</fullName>
        <ecNumber evidence="3">6.3.4.-</ecNumber>
    </recommendedName>
</protein>
<dbReference type="AlphaFoldDB" id="A0A9D1ZND1"/>
<comment type="catalytic activity">
    <reaction evidence="3">
        <text>cytidine(34) in elongator tRNA(Met) + acetate + ATP = N(4)-acetylcytidine(34) in elongator tRNA(Met) + AMP + diphosphate</text>
        <dbReference type="Rhea" id="RHEA:58144"/>
        <dbReference type="Rhea" id="RHEA-COMP:10693"/>
        <dbReference type="Rhea" id="RHEA-COMP:10694"/>
        <dbReference type="ChEBI" id="CHEBI:30089"/>
        <dbReference type="ChEBI" id="CHEBI:30616"/>
        <dbReference type="ChEBI" id="CHEBI:33019"/>
        <dbReference type="ChEBI" id="CHEBI:74900"/>
        <dbReference type="ChEBI" id="CHEBI:82748"/>
        <dbReference type="ChEBI" id="CHEBI:456215"/>
    </reaction>
</comment>
<dbReference type="EC" id="6.3.4.-" evidence="3"/>
<evidence type="ECO:0000256" key="1">
    <source>
        <dbReference type="ARBA" id="ARBA00022598"/>
    </source>
</evidence>
<keyword evidence="1 3" id="KW-0436">Ligase</keyword>
<feature type="binding site" evidence="3">
    <location>
        <position position="102"/>
    </location>
    <ligand>
        <name>ATP</name>
        <dbReference type="ChEBI" id="CHEBI:30616"/>
    </ligand>
</feature>
<accession>A0A9D1ZND1</accession>
<evidence type="ECO:0000313" key="5">
    <source>
        <dbReference type="Proteomes" id="UP000824013"/>
    </source>
</evidence>
<dbReference type="Proteomes" id="UP000824013">
    <property type="component" value="Unassembled WGS sequence"/>
</dbReference>
<keyword evidence="3" id="KW-0963">Cytoplasm</keyword>
<dbReference type="GO" id="GO:0016879">
    <property type="term" value="F:ligase activity, forming carbon-nitrogen bonds"/>
    <property type="evidence" value="ECO:0007669"/>
    <property type="project" value="UniProtKB-UniRule"/>
</dbReference>
<dbReference type="Pfam" id="PF05636">
    <property type="entry name" value="HIGH_NTase1"/>
    <property type="match status" value="1"/>
</dbReference>
<feature type="binding site" evidence="3">
    <location>
        <position position="176"/>
    </location>
    <ligand>
        <name>ATP</name>
        <dbReference type="ChEBI" id="CHEBI:30616"/>
    </ligand>
</feature>
<comment type="caution">
    <text evidence="3">Lacks conserved residue(s) required for the propagation of feature annotation.</text>
</comment>
<evidence type="ECO:0000256" key="2">
    <source>
        <dbReference type="ARBA" id="ARBA00022694"/>
    </source>
</evidence>
<dbReference type="GO" id="GO:0005737">
    <property type="term" value="C:cytoplasm"/>
    <property type="evidence" value="ECO:0007669"/>
    <property type="project" value="UniProtKB-SubCell"/>
</dbReference>
<reference evidence="4" key="1">
    <citation type="journal article" date="2021" name="PeerJ">
        <title>Extensive microbial diversity within the chicken gut microbiome revealed by metagenomics and culture.</title>
        <authorList>
            <person name="Gilroy R."/>
            <person name="Ravi A."/>
            <person name="Getino M."/>
            <person name="Pursley I."/>
            <person name="Horton D.L."/>
            <person name="Alikhan N.F."/>
            <person name="Baker D."/>
            <person name="Gharbi K."/>
            <person name="Hall N."/>
            <person name="Watson M."/>
            <person name="Adriaenssens E.M."/>
            <person name="Foster-Nyarko E."/>
            <person name="Jarju S."/>
            <person name="Secka A."/>
            <person name="Antonio M."/>
            <person name="Oren A."/>
            <person name="Chaudhuri R.R."/>
            <person name="La Ragione R."/>
            <person name="Hildebrand F."/>
            <person name="Pallen M.J."/>
        </authorList>
    </citation>
    <scope>NUCLEOTIDE SEQUENCE</scope>
    <source>
        <strain evidence="4">3204</strain>
    </source>
</reference>
<dbReference type="PANTHER" id="PTHR37825:SF1">
    <property type="entry name" value="TRNA(MET) CYTIDINE ACETATE LIGASE"/>
    <property type="match status" value="1"/>
</dbReference>
<reference evidence="4" key="2">
    <citation type="submission" date="2021-04" db="EMBL/GenBank/DDBJ databases">
        <authorList>
            <person name="Gilroy R."/>
        </authorList>
    </citation>
    <scope>NUCLEOTIDE SEQUENCE</scope>
    <source>
        <strain evidence="4">3204</strain>
    </source>
</reference>
<keyword evidence="3" id="KW-0694">RNA-binding</keyword>
<dbReference type="GO" id="GO:0005524">
    <property type="term" value="F:ATP binding"/>
    <property type="evidence" value="ECO:0007669"/>
    <property type="project" value="UniProtKB-KW"/>
</dbReference>
<comment type="caution">
    <text evidence="4">The sequence shown here is derived from an EMBL/GenBank/DDBJ whole genome shotgun (WGS) entry which is preliminary data.</text>
</comment>
<feature type="binding site" evidence="3">
    <location>
        <begin position="8"/>
        <end position="21"/>
    </location>
    <ligand>
        <name>ATP</name>
        <dbReference type="ChEBI" id="CHEBI:30616"/>
    </ligand>
</feature>
<dbReference type="InterPro" id="IPR008513">
    <property type="entry name" value="tRNA(Met)_cyd_acetate_ligase"/>
</dbReference>
<sequence length="366" mass="42574">MTKVYGFVAEFNPFHNGHKLFIDKIKQEYHPDVLIAVMSGNFVQRGDFAILDKWSRAKIAVENGVDLVIELPFAYAVEPAQYFAQGAIKLLHLLGVNELVFGTEQKLDFDDLAQKIMQADVEFQQDYRLSSADNLTQHYQALGIDISKLPNQLLGLNYVTQIAEQNYRMNVNTIQRLESDFSATEIRRRRAQNISFTDLVPEATYNAFETQRIVTWDDYFPYLKFQILSHSVGELQTNYQMVEGLEFKLKKEIEQSHNFTELVEHVKSKRYTMARIRRLMVYTLLNVKESDINNVYDNPYLRILGFDDVGKKYLNSLKKSDVDLITKVGKKEQKKLNLEIQVDDIRQLITEQEQNFGRIPYMKGVN</sequence>
<dbReference type="InterPro" id="IPR014729">
    <property type="entry name" value="Rossmann-like_a/b/a_fold"/>
</dbReference>
<evidence type="ECO:0000256" key="3">
    <source>
        <dbReference type="HAMAP-Rule" id="MF_01539"/>
    </source>
</evidence>
<dbReference type="GO" id="GO:0006400">
    <property type="term" value="P:tRNA modification"/>
    <property type="evidence" value="ECO:0007669"/>
    <property type="project" value="UniProtKB-UniRule"/>
</dbReference>
<dbReference type="SUPFAM" id="SSF52374">
    <property type="entry name" value="Nucleotidylyl transferase"/>
    <property type="match status" value="1"/>
</dbReference>
<comment type="function">
    <text evidence="3">Catalyzes the formation of N(4)-acetylcytidine (ac(4)C) at the wobble position of elongator tRNA(Met), using acetate and ATP as substrates. First activates an acetate ion to form acetyladenylate (Ac-AMP) and then transfers the acetyl group to tRNA to form ac(4)C34.</text>
</comment>
<dbReference type="HAMAP" id="MF_01539">
    <property type="entry name" value="TmcAL"/>
    <property type="match status" value="1"/>
</dbReference>
<dbReference type="NCBIfam" id="NF010191">
    <property type="entry name" value="PRK13670.1"/>
    <property type="match status" value="1"/>
</dbReference>
<comment type="similarity">
    <text evidence="3">Belongs to the TmcAL family.</text>
</comment>
<keyword evidence="2 3" id="KW-0819">tRNA processing</keyword>
<feature type="binding site" evidence="3">
    <location>
        <position position="151"/>
    </location>
    <ligand>
        <name>ATP</name>
        <dbReference type="ChEBI" id="CHEBI:30616"/>
    </ligand>
</feature>
<evidence type="ECO:0000313" key="4">
    <source>
        <dbReference type="EMBL" id="HIY92809.1"/>
    </source>
</evidence>
<dbReference type="EMBL" id="DXCM01000056">
    <property type="protein sequence ID" value="HIY92809.1"/>
    <property type="molecule type" value="Genomic_DNA"/>
</dbReference>
<gene>
    <name evidence="3" type="primary">tmcAL</name>
    <name evidence="4" type="ORF">H9820_07720</name>
</gene>
<dbReference type="Gene3D" id="3.40.50.620">
    <property type="entry name" value="HUPs"/>
    <property type="match status" value="1"/>
</dbReference>
<dbReference type="PANTHER" id="PTHR37825">
    <property type="entry name" value="TRNA(MET) CYTIDINE ACETATE LIGASE"/>
    <property type="match status" value="1"/>
</dbReference>
<dbReference type="GO" id="GO:0000049">
    <property type="term" value="F:tRNA binding"/>
    <property type="evidence" value="ECO:0007669"/>
    <property type="project" value="UniProtKB-KW"/>
</dbReference>
<name>A0A9D1ZND1_9LACO</name>
<keyword evidence="3" id="KW-0067">ATP-binding</keyword>